<evidence type="ECO:0000313" key="1">
    <source>
        <dbReference type="EMBL" id="PVY44340.1"/>
    </source>
</evidence>
<dbReference type="InterPro" id="IPR029058">
    <property type="entry name" value="AB_hydrolase_fold"/>
</dbReference>
<name>A0A2U1B6Q0_9BACT</name>
<accession>A0A2U1B6Q0</accession>
<dbReference type="GeneID" id="78294649"/>
<dbReference type="EMBL" id="QEKH01000007">
    <property type="protein sequence ID" value="PVY44340.1"/>
    <property type="molecule type" value="Genomic_DNA"/>
</dbReference>
<proteinExistence type="predicted"/>
<dbReference type="AlphaFoldDB" id="A0A2U1B6Q0"/>
<gene>
    <name evidence="1" type="ORF">C8D82_10795</name>
</gene>
<dbReference type="OrthoDB" id="9796689at2"/>
<keyword evidence="2" id="KW-1185">Reference proteome</keyword>
<protein>
    <recommendedName>
        <fullName evidence="3">Alpha/beta hydrolase</fullName>
    </recommendedName>
</protein>
<reference evidence="1 2" key="1">
    <citation type="submission" date="2018-04" db="EMBL/GenBank/DDBJ databases">
        <title>Genomic Encyclopedia of Type Strains, Phase IV (KMG-IV): sequencing the most valuable type-strain genomes for metagenomic binning, comparative biology and taxonomic classification.</title>
        <authorList>
            <person name="Goeker M."/>
        </authorList>
    </citation>
    <scope>NUCLEOTIDE SEQUENCE [LARGE SCALE GENOMIC DNA]</scope>
    <source>
        <strain evidence="1 2">DSM 14823</strain>
    </source>
</reference>
<dbReference type="Proteomes" id="UP000245959">
    <property type="component" value="Unassembled WGS sequence"/>
</dbReference>
<comment type="caution">
    <text evidence="1">The sequence shown here is derived from an EMBL/GenBank/DDBJ whole genome shotgun (WGS) entry which is preliminary data.</text>
</comment>
<organism evidence="1 2">
    <name type="scientific">Victivallis vadensis</name>
    <dbReference type="NCBI Taxonomy" id="172901"/>
    <lineage>
        <taxon>Bacteria</taxon>
        <taxon>Pseudomonadati</taxon>
        <taxon>Lentisphaerota</taxon>
        <taxon>Lentisphaeria</taxon>
        <taxon>Victivallales</taxon>
        <taxon>Victivallaceae</taxon>
        <taxon>Victivallis</taxon>
    </lineage>
</organism>
<evidence type="ECO:0000313" key="2">
    <source>
        <dbReference type="Proteomes" id="UP000245959"/>
    </source>
</evidence>
<sequence>MSNQEFPEKAVSYHGYRLHRFTFDGCECFIVEPHRPRPGREWLWKAEFFEAFPAFELAMLERGFYLAFITVGNTFGCPDALEHWDAFYRELTTRYGFARRAILFGLSRGGLYIYNWAAKNPGKVACLYADNPVCDFKSWPGGKGVGPGSPEDWQKLLRDYHFSTEAEALSWPGNPVDNLKPLAEAGIPVIHAAATDDEVVAVSENTDILEPRYRALGGVIEVIRHPGKHHPHGLQDPTPIINFILKHKLS</sequence>
<evidence type="ECO:0008006" key="3">
    <source>
        <dbReference type="Google" id="ProtNLM"/>
    </source>
</evidence>
<dbReference type="SUPFAM" id="SSF53474">
    <property type="entry name" value="alpha/beta-Hydrolases"/>
    <property type="match status" value="1"/>
</dbReference>
<dbReference type="Gene3D" id="3.40.50.1820">
    <property type="entry name" value="alpha/beta hydrolase"/>
    <property type="match status" value="1"/>
</dbReference>
<dbReference type="RefSeq" id="WP_116883341.1">
    <property type="nucleotide sequence ID" value="NZ_CABMMC010000156.1"/>
</dbReference>